<protein>
    <submittedName>
        <fullName evidence="1">RagB/SusD family nutrient uptake outer membrane protein</fullName>
    </submittedName>
</protein>
<proteinExistence type="predicted"/>
<accession>A0AA92TXQ5</accession>
<dbReference type="EMBL" id="QSAG01000020">
    <property type="protein sequence ID" value="RGW42133.1"/>
    <property type="molecule type" value="Genomic_DNA"/>
</dbReference>
<dbReference type="RefSeq" id="WP_118065516.1">
    <property type="nucleotide sequence ID" value="NZ_QSAG01000020.1"/>
</dbReference>
<dbReference type="AlphaFoldDB" id="A0AA92TXQ5"/>
<evidence type="ECO:0000313" key="2">
    <source>
        <dbReference type="Proteomes" id="UP000283785"/>
    </source>
</evidence>
<dbReference type="Proteomes" id="UP000283785">
    <property type="component" value="Unassembled WGS sequence"/>
</dbReference>
<gene>
    <name evidence="1" type="ORF">DWV76_10730</name>
</gene>
<dbReference type="SUPFAM" id="SSF48452">
    <property type="entry name" value="TPR-like"/>
    <property type="match status" value="1"/>
</dbReference>
<comment type="caution">
    <text evidence="1">The sequence shown here is derived from an EMBL/GenBank/DDBJ whole genome shotgun (WGS) entry which is preliminary data.</text>
</comment>
<organism evidence="1 2">
    <name type="scientific">Segatella copri</name>
    <dbReference type="NCBI Taxonomy" id="165179"/>
    <lineage>
        <taxon>Bacteria</taxon>
        <taxon>Pseudomonadati</taxon>
        <taxon>Bacteroidota</taxon>
        <taxon>Bacteroidia</taxon>
        <taxon>Bacteroidales</taxon>
        <taxon>Prevotellaceae</taxon>
        <taxon>Segatella</taxon>
    </lineage>
</organism>
<reference evidence="1 2" key="1">
    <citation type="submission" date="2018-08" db="EMBL/GenBank/DDBJ databases">
        <title>A genome reference for cultivated species of the human gut microbiota.</title>
        <authorList>
            <person name="Zou Y."/>
            <person name="Xue W."/>
            <person name="Luo G."/>
        </authorList>
    </citation>
    <scope>NUCLEOTIDE SEQUENCE [LARGE SCALE GENOMIC DNA]</scope>
    <source>
        <strain evidence="1 2">AF12-50</strain>
    </source>
</reference>
<sequence>MFPGAKVKDKVRVNRIDPAKYQPLKGTVSTKEEAIKHVKQVTMNEDIYSVNIFIDKKRWNQCDGWKQNYSRTLAGKTYTITPDSKMWIFPFPQSVINNNGNITQNYKE</sequence>
<dbReference type="InterPro" id="IPR011990">
    <property type="entry name" value="TPR-like_helical_dom_sf"/>
</dbReference>
<dbReference type="Gene3D" id="1.25.40.390">
    <property type="match status" value="1"/>
</dbReference>
<evidence type="ECO:0000313" key="1">
    <source>
        <dbReference type="EMBL" id="RGW42133.1"/>
    </source>
</evidence>
<name>A0AA92TXQ5_9BACT</name>